<reference evidence="1" key="1">
    <citation type="submission" date="2021-01" db="EMBL/GenBank/DDBJ databases">
        <authorList>
            <person name="Corre E."/>
            <person name="Pelletier E."/>
            <person name="Niang G."/>
            <person name="Scheremetjew M."/>
            <person name="Finn R."/>
            <person name="Kale V."/>
            <person name="Holt S."/>
            <person name="Cochrane G."/>
            <person name="Meng A."/>
            <person name="Brown T."/>
            <person name="Cohen L."/>
        </authorList>
    </citation>
    <scope>NUCLEOTIDE SEQUENCE</scope>
    <source>
        <strain evidence="1">10249 10 AB</strain>
    </source>
</reference>
<evidence type="ECO:0000313" key="1">
    <source>
        <dbReference type="EMBL" id="CAE0724161.1"/>
    </source>
</evidence>
<dbReference type="EMBL" id="HBIX01024472">
    <property type="protein sequence ID" value="CAE0724161.1"/>
    <property type="molecule type" value="Transcribed_RNA"/>
</dbReference>
<proteinExistence type="predicted"/>
<dbReference type="AlphaFoldDB" id="A0A7S4ENH6"/>
<organism evidence="1">
    <name type="scientific">Pseudo-nitzschia australis</name>
    <dbReference type="NCBI Taxonomy" id="44445"/>
    <lineage>
        <taxon>Eukaryota</taxon>
        <taxon>Sar</taxon>
        <taxon>Stramenopiles</taxon>
        <taxon>Ochrophyta</taxon>
        <taxon>Bacillariophyta</taxon>
        <taxon>Bacillariophyceae</taxon>
        <taxon>Bacillariophycidae</taxon>
        <taxon>Bacillariales</taxon>
        <taxon>Bacillariaceae</taxon>
        <taxon>Pseudo-nitzschia</taxon>
    </lineage>
</organism>
<protein>
    <submittedName>
        <fullName evidence="1">Uncharacterized protein</fullName>
    </submittedName>
</protein>
<name>A0A7S4ENH6_9STRA</name>
<accession>A0A7S4ENH6</accession>
<sequence>MGTVAQAVVAGGGHRASKAGTKVPEQRRDSGCGVALQKMCAVGLDAASQQESFVVGVGRYQKRQSEDLEGVVVNRLATNKVVVGFYEGILEFLQNGDVAGGIGLF</sequence>
<gene>
    <name evidence="1" type="ORF">PAUS00366_LOCUS16917</name>
</gene>